<sequence>NKRRIPFEFNERDDVLVNPHTLKMSGIWQNQGHKLLPRFEGPFQIIEKLGPKTYRIAIPADWESHNVLNI</sequence>
<reference evidence="2 3" key="1">
    <citation type="submission" date="2014-04" db="EMBL/GenBank/DDBJ databases">
        <authorList>
            <consortium name="DOE Joint Genome Institute"/>
            <person name="Kuo A."/>
            <person name="Zuccaro A."/>
            <person name="Kohler A."/>
            <person name="Nagy L.G."/>
            <person name="Floudas D."/>
            <person name="Copeland A."/>
            <person name="Barry K.W."/>
            <person name="Cichocki N."/>
            <person name="Veneault-Fourrey C."/>
            <person name="LaButti K."/>
            <person name="Lindquist E.A."/>
            <person name="Lipzen A."/>
            <person name="Lundell T."/>
            <person name="Morin E."/>
            <person name="Murat C."/>
            <person name="Sun H."/>
            <person name="Tunlid A."/>
            <person name="Henrissat B."/>
            <person name="Grigoriev I.V."/>
            <person name="Hibbett D.S."/>
            <person name="Martin F."/>
            <person name="Nordberg H.P."/>
            <person name="Cantor M.N."/>
            <person name="Hua S.X."/>
        </authorList>
    </citation>
    <scope>NUCLEOTIDE SEQUENCE [LARGE SCALE GENOMIC DNA]</scope>
    <source>
        <strain evidence="2 3">MAFF 305830</strain>
    </source>
</reference>
<evidence type="ECO:0000313" key="3">
    <source>
        <dbReference type="Proteomes" id="UP000054097"/>
    </source>
</evidence>
<dbReference type="AlphaFoldDB" id="A0A0C3ANM3"/>
<evidence type="ECO:0000259" key="1">
    <source>
        <dbReference type="Pfam" id="PF24626"/>
    </source>
</evidence>
<dbReference type="InterPro" id="IPR056924">
    <property type="entry name" value="SH3_Tf2-1"/>
</dbReference>
<name>A0A0C3ANM3_SERVB</name>
<dbReference type="Pfam" id="PF24626">
    <property type="entry name" value="SH3_Tf2-1"/>
    <property type="match status" value="1"/>
</dbReference>
<dbReference type="OrthoDB" id="3233705at2759"/>
<feature type="non-terminal residue" evidence="2">
    <location>
        <position position="1"/>
    </location>
</feature>
<proteinExistence type="predicted"/>
<reference evidence="3" key="2">
    <citation type="submission" date="2015-01" db="EMBL/GenBank/DDBJ databases">
        <title>Evolutionary Origins and Diversification of the Mycorrhizal Mutualists.</title>
        <authorList>
            <consortium name="DOE Joint Genome Institute"/>
            <consortium name="Mycorrhizal Genomics Consortium"/>
            <person name="Kohler A."/>
            <person name="Kuo A."/>
            <person name="Nagy L.G."/>
            <person name="Floudas D."/>
            <person name="Copeland A."/>
            <person name="Barry K.W."/>
            <person name="Cichocki N."/>
            <person name="Veneault-Fourrey C."/>
            <person name="LaButti K."/>
            <person name="Lindquist E.A."/>
            <person name="Lipzen A."/>
            <person name="Lundell T."/>
            <person name="Morin E."/>
            <person name="Murat C."/>
            <person name="Riley R."/>
            <person name="Ohm R."/>
            <person name="Sun H."/>
            <person name="Tunlid A."/>
            <person name="Henrissat B."/>
            <person name="Grigoriev I.V."/>
            <person name="Hibbett D.S."/>
            <person name="Martin F."/>
        </authorList>
    </citation>
    <scope>NUCLEOTIDE SEQUENCE [LARGE SCALE GENOMIC DNA]</scope>
    <source>
        <strain evidence="3">MAFF 305830</strain>
    </source>
</reference>
<feature type="domain" description="Tf2-1-like SH3-like" evidence="1">
    <location>
        <begin position="13"/>
        <end position="70"/>
    </location>
</feature>
<organism evidence="2 3">
    <name type="scientific">Serendipita vermifera MAFF 305830</name>
    <dbReference type="NCBI Taxonomy" id="933852"/>
    <lineage>
        <taxon>Eukaryota</taxon>
        <taxon>Fungi</taxon>
        <taxon>Dikarya</taxon>
        <taxon>Basidiomycota</taxon>
        <taxon>Agaricomycotina</taxon>
        <taxon>Agaricomycetes</taxon>
        <taxon>Sebacinales</taxon>
        <taxon>Serendipitaceae</taxon>
        <taxon>Serendipita</taxon>
    </lineage>
</organism>
<dbReference type="Proteomes" id="UP000054097">
    <property type="component" value="Unassembled WGS sequence"/>
</dbReference>
<gene>
    <name evidence="2" type="ORF">M408DRAFT_33250</name>
</gene>
<accession>A0A0C3ANM3</accession>
<dbReference type="EMBL" id="KN824377">
    <property type="protein sequence ID" value="KIM21599.1"/>
    <property type="molecule type" value="Genomic_DNA"/>
</dbReference>
<evidence type="ECO:0000313" key="2">
    <source>
        <dbReference type="EMBL" id="KIM21599.1"/>
    </source>
</evidence>
<protein>
    <recommendedName>
        <fullName evidence="1">Tf2-1-like SH3-like domain-containing protein</fullName>
    </recommendedName>
</protein>
<keyword evidence="3" id="KW-1185">Reference proteome</keyword>
<dbReference type="HOGENOM" id="CLU_179724_0_0_1"/>
<feature type="non-terminal residue" evidence="2">
    <location>
        <position position="70"/>
    </location>
</feature>